<dbReference type="PANTHER" id="PTHR15020:SF50">
    <property type="entry name" value="UPF0659 PROTEIN YMR090W"/>
    <property type="match status" value="1"/>
</dbReference>
<protein>
    <submittedName>
        <fullName evidence="3">SDR family oxidoreductase</fullName>
    </submittedName>
</protein>
<feature type="domain" description="NAD(P)-binding" evidence="2">
    <location>
        <begin position="8"/>
        <end position="187"/>
    </location>
</feature>
<sequence length="212" mass="23367">MTNVLVVGASGQISKEAIDLYLEKTDFDLTLFLRDESKLPAYDSDRISVIEGDATDKDAVEAAVEGMDVVFVSSTGDTLGTQAQEIVNAMEKKGVERLIFVTALHIYDEVPGKFGKWNDENIGPYLGPFREAADIIEASSLNYTILRPAWLTNYDEVEYETTAKGEPFKGTEVSRKSVADLSVDLSKDSSLHSRESIGMNKPNTDGDKPDWM</sequence>
<gene>
    <name evidence="3" type="ORF">ACFSX4_07815</name>
</gene>
<dbReference type="Proteomes" id="UP001597519">
    <property type="component" value="Unassembled WGS sequence"/>
</dbReference>
<evidence type="ECO:0000259" key="2">
    <source>
        <dbReference type="Pfam" id="PF13460"/>
    </source>
</evidence>
<name>A0ABW5WVQ2_9STAP</name>
<dbReference type="RefSeq" id="WP_377773250.1">
    <property type="nucleotide sequence ID" value="NZ_JBHUOQ010000001.1"/>
</dbReference>
<dbReference type="Pfam" id="PF13460">
    <property type="entry name" value="NAD_binding_10"/>
    <property type="match status" value="1"/>
</dbReference>
<proteinExistence type="predicted"/>
<dbReference type="CDD" id="cd05267">
    <property type="entry name" value="SDR_a6"/>
    <property type="match status" value="1"/>
</dbReference>
<dbReference type="Gene3D" id="3.40.50.720">
    <property type="entry name" value="NAD(P)-binding Rossmann-like Domain"/>
    <property type="match status" value="1"/>
</dbReference>
<evidence type="ECO:0000313" key="4">
    <source>
        <dbReference type="Proteomes" id="UP001597519"/>
    </source>
</evidence>
<dbReference type="InterPro" id="IPR016040">
    <property type="entry name" value="NAD(P)-bd_dom"/>
</dbReference>
<keyword evidence="4" id="KW-1185">Reference proteome</keyword>
<dbReference type="PANTHER" id="PTHR15020">
    <property type="entry name" value="FLAVIN REDUCTASE-RELATED"/>
    <property type="match status" value="1"/>
</dbReference>
<evidence type="ECO:0000256" key="1">
    <source>
        <dbReference type="SAM" id="MobiDB-lite"/>
    </source>
</evidence>
<dbReference type="SUPFAM" id="SSF51735">
    <property type="entry name" value="NAD(P)-binding Rossmann-fold domains"/>
    <property type="match status" value="1"/>
</dbReference>
<organism evidence="3 4">
    <name type="scientific">Corticicoccus populi</name>
    <dbReference type="NCBI Taxonomy" id="1812821"/>
    <lineage>
        <taxon>Bacteria</taxon>
        <taxon>Bacillati</taxon>
        <taxon>Bacillota</taxon>
        <taxon>Bacilli</taxon>
        <taxon>Bacillales</taxon>
        <taxon>Staphylococcaceae</taxon>
        <taxon>Corticicoccus</taxon>
    </lineage>
</organism>
<dbReference type="InterPro" id="IPR036291">
    <property type="entry name" value="NAD(P)-bd_dom_sf"/>
</dbReference>
<comment type="caution">
    <text evidence="3">The sequence shown here is derived from an EMBL/GenBank/DDBJ whole genome shotgun (WGS) entry which is preliminary data.</text>
</comment>
<reference evidence="4" key="1">
    <citation type="journal article" date="2019" name="Int. J. Syst. Evol. Microbiol.">
        <title>The Global Catalogue of Microorganisms (GCM) 10K type strain sequencing project: providing services to taxonomists for standard genome sequencing and annotation.</title>
        <authorList>
            <consortium name="The Broad Institute Genomics Platform"/>
            <consortium name="The Broad Institute Genome Sequencing Center for Infectious Disease"/>
            <person name="Wu L."/>
            <person name="Ma J."/>
        </authorList>
    </citation>
    <scope>NUCLEOTIDE SEQUENCE [LARGE SCALE GENOMIC DNA]</scope>
    <source>
        <strain evidence="4">KCTC 33575</strain>
    </source>
</reference>
<dbReference type="EMBL" id="JBHUOQ010000001">
    <property type="protein sequence ID" value="MFD2830377.1"/>
    <property type="molecule type" value="Genomic_DNA"/>
</dbReference>
<evidence type="ECO:0000313" key="3">
    <source>
        <dbReference type="EMBL" id="MFD2830377.1"/>
    </source>
</evidence>
<feature type="region of interest" description="Disordered" evidence="1">
    <location>
        <begin position="187"/>
        <end position="212"/>
    </location>
</feature>
<accession>A0ABW5WVQ2</accession>